<comment type="caution">
    <text evidence="1">The sequence shown here is derived from an EMBL/GenBank/DDBJ whole genome shotgun (WGS) entry which is preliminary data.</text>
</comment>
<proteinExistence type="predicted"/>
<dbReference type="AlphaFoldDB" id="A0A3E0VY65"/>
<dbReference type="EMBL" id="NBXB01000027">
    <property type="protein sequence ID" value="RFA14836.1"/>
    <property type="molecule type" value="Genomic_DNA"/>
</dbReference>
<reference evidence="1 2" key="1">
    <citation type="submission" date="2017-04" db="EMBL/GenBank/DDBJ databases">
        <title>Comparative genome analysis of Subtercola boreus.</title>
        <authorList>
            <person name="Cho Y.-J."/>
            <person name="Cho A."/>
            <person name="Kim O.-S."/>
            <person name="Lee J.-I."/>
        </authorList>
    </citation>
    <scope>NUCLEOTIDE SEQUENCE [LARGE SCALE GENOMIC DNA]</scope>
    <source>
        <strain evidence="1 2">P27479</strain>
    </source>
</reference>
<accession>A0A3E0VY65</accession>
<sequence>MTSSNDSRFRRQYRSRSKPCSLISRYTPGDVPQMDILDFGGDDTALWSCALWSCALDPSGRLSAADYATARIRIWSRTADMRSPRL</sequence>
<gene>
    <name evidence="1" type="ORF">B7R22_08985</name>
</gene>
<dbReference type="Proteomes" id="UP000256541">
    <property type="component" value="Unassembled WGS sequence"/>
</dbReference>
<name>A0A3E0VY65_9MICO</name>
<organism evidence="1 2">
    <name type="scientific">Subtercola boreus</name>
    <dbReference type="NCBI Taxonomy" id="120213"/>
    <lineage>
        <taxon>Bacteria</taxon>
        <taxon>Bacillati</taxon>
        <taxon>Actinomycetota</taxon>
        <taxon>Actinomycetes</taxon>
        <taxon>Micrococcales</taxon>
        <taxon>Microbacteriaceae</taxon>
        <taxon>Subtercola</taxon>
    </lineage>
</organism>
<evidence type="ECO:0000313" key="1">
    <source>
        <dbReference type="EMBL" id="RFA14836.1"/>
    </source>
</evidence>
<protein>
    <submittedName>
        <fullName evidence="1">Uncharacterized protein</fullName>
    </submittedName>
</protein>
<evidence type="ECO:0000313" key="2">
    <source>
        <dbReference type="Proteomes" id="UP000256541"/>
    </source>
</evidence>